<proteinExistence type="inferred from homology"/>
<comment type="similarity">
    <text evidence="2">Belongs to the autoinducer-2 exporter (AI-2E) (TC 2.A.86) family.</text>
</comment>
<sequence length="343" mass="35678">MVAAAVAILCVIGVALILFELARFLLLVFAAVVLATVFDAMTRGVCRLTGLRIRALALTISVIGLLTIFLGAFALFGAQFGNQLETIRESIPAAIQSLESLLGQIGMGGSLAELLELGTQDLSNLATRLGGYAMAVTSGVTDFVLVFVGAIFIAANPGVYRRGLLMLMPQRAERTAADFISDASRGLRGWMVGQAVSSLVVAALTWVGLTLLGVPASGGLAIIAGLLDVIPMVGPIIAGIPAVLLALTVSPATALWTIGLYLLIQQLQGNFLQPMIQKHAVNVPPAVLLFAVFGAGILFGALGVLLAAPLTIVVFVLVQRVYVRELLGKPIGIAGEADPQDRS</sequence>
<dbReference type="GO" id="GO:0055085">
    <property type="term" value="P:transmembrane transport"/>
    <property type="evidence" value="ECO:0007669"/>
    <property type="project" value="TreeGrafter"/>
</dbReference>
<dbReference type="AlphaFoldDB" id="A0A1Z1FEX8"/>
<keyword evidence="8" id="KW-1185">Reference proteome</keyword>
<dbReference type="GO" id="GO:0016020">
    <property type="term" value="C:membrane"/>
    <property type="evidence" value="ECO:0007669"/>
    <property type="project" value="UniProtKB-SubCell"/>
</dbReference>
<evidence type="ECO:0000256" key="6">
    <source>
        <dbReference type="SAM" id="Phobius"/>
    </source>
</evidence>
<gene>
    <name evidence="7" type="ORF">A9D14_05770</name>
</gene>
<evidence type="ECO:0000313" key="7">
    <source>
        <dbReference type="EMBL" id="ARU17283.1"/>
    </source>
</evidence>
<name>A0A1Z1FEX8_9SPHN</name>
<dbReference type="InterPro" id="IPR002549">
    <property type="entry name" value="AI-2E-like"/>
</dbReference>
<dbReference type="PANTHER" id="PTHR21716">
    <property type="entry name" value="TRANSMEMBRANE PROTEIN"/>
    <property type="match status" value="1"/>
</dbReference>
<feature type="transmembrane region" description="Helical" evidence="6">
    <location>
        <begin position="6"/>
        <end position="34"/>
    </location>
</feature>
<dbReference type="KEGG" id="cman:A9D14_05770"/>
<feature type="transmembrane region" description="Helical" evidence="6">
    <location>
        <begin position="132"/>
        <end position="155"/>
    </location>
</feature>
<dbReference type="Proteomes" id="UP000195807">
    <property type="component" value="Chromosome"/>
</dbReference>
<feature type="transmembrane region" description="Helical" evidence="6">
    <location>
        <begin position="195"/>
        <end position="224"/>
    </location>
</feature>
<accession>A0A1Z1FEX8</accession>
<keyword evidence="5 6" id="KW-0472">Membrane</keyword>
<keyword evidence="4 6" id="KW-1133">Transmembrane helix</keyword>
<organism evidence="7 8">
    <name type="scientific">Croceicoccus marinus</name>
    <dbReference type="NCBI Taxonomy" id="450378"/>
    <lineage>
        <taxon>Bacteria</taxon>
        <taxon>Pseudomonadati</taxon>
        <taxon>Pseudomonadota</taxon>
        <taxon>Alphaproteobacteria</taxon>
        <taxon>Sphingomonadales</taxon>
        <taxon>Erythrobacteraceae</taxon>
        <taxon>Croceicoccus</taxon>
    </lineage>
</organism>
<evidence type="ECO:0000256" key="1">
    <source>
        <dbReference type="ARBA" id="ARBA00004141"/>
    </source>
</evidence>
<dbReference type="Pfam" id="PF01594">
    <property type="entry name" value="AI-2E_transport"/>
    <property type="match status" value="1"/>
</dbReference>
<comment type="subcellular location">
    <subcellularLocation>
        <location evidence="1">Membrane</location>
        <topology evidence="1">Multi-pass membrane protein</topology>
    </subcellularLocation>
</comment>
<reference evidence="7 8" key="1">
    <citation type="submission" date="2017-01" db="EMBL/GenBank/DDBJ databases">
        <title>Complete genome sequence of esterase-producing bacterium Croceicoccus marinus E4A9.</title>
        <authorList>
            <person name="Wu Y.-H."/>
            <person name="Cheng H."/>
            <person name="Xu L."/>
            <person name="Huo Y.-Y."/>
            <person name="Wang C.-S."/>
            <person name="Xu X.-W."/>
        </authorList>
    </citation>
    <scope>NUCLEOTIDE SEQUENCE [LARGE SCALE GENOMIC DNA]</scope>
    <source>
        <strain evidence="7 8">E4A9</strain>
    </source>
</reference>
<evidence type="ECO:0000256" key="3">
    <source>
        <dbReference type="ARBA" id="ARBA00022692"/>
    </source>
</evidence>
<evidence type="ECO:0000313" key="8">
    <source>
        <dbReference type="Proteomes" id="UP000195807"/>
    </source>
</evidence>
<keyword evidence="3 6" id="KW-0812">Transmembrane</keyword>
<evidence type="ECO:0000256" key="2">
    <source>
        <dbReference type="ARBA" id="ARBA00009773"/>
    </source>
</evidence>
<feature type="transmembrane region" description="Helical" evidence="6">
    <location>
        <begin position="285"/>
        <end position="318"/>
    </location>
</feature>
<feature type="transmembrane region" description="Helical" evidence="6">
    <location>
        <begin position="55"/>
        <end position="76"/>
    </location>
</feature>
<evidence type="ECO:0000256" key="5">
    <source>
        <dbReference type="ARBA" id="ARBA00023136"/>
    </source>
</evidence>
<dbReference type="PANTHER" id="PTHR21716:SF62">
    <property type="entry name" value="TRANSPORT PROTEIN YDBI-RELATED"/>
    <property type="match status" value="1"/>
</dbReference>
<evidence type="ECO:0000256" key="4">
    <source>
        <dbReference type="ARBA" id="ARBA00022989"/>
    </source>
</evidence>
<dbReference type="EMBL" id="CP019602">
    <property type="protein sequence ID" value="ARU17283.1"/>
    <property type="molecule type" value="Genomic_DNA"/>
</dbReference>
<feature type="transmembrane region" description="Helical" evidence="6">
    <location>
        <begin position="236"/>
        <end position="264"/>
    </location>
</feature>
<protein>
    <submittedName>
        <fullName evidence="7">AI-2E family transporter</fullName>
    </submittedName>
</protein>